<dbReference type="EMBL" id="JBHSIM010000020">
    <property type="protein sequence ID" value="MFC4832766.1"/>
    <property type="molecule type" value="Genomic_DNA"/>
</dbReference>
<name>A0ABV9REZ9_9PSEU</name>
<dbReference type="Proteomes" id="UP001595909">
    <property type="component" value="Unassembled WGS sequence"/>
</dbReference>
<evidence type="ECO:0000256" key="2">
    <source>
        <dbReference type="ARBA" id="ARBA00010617"/>
    </source>
</evidence>
<dbReference type="PRINTS" id="PR00385">
    <property type="entry name" value="P450"/>
</dbReference>
<evidence type="ECO:0000256" key="8">
    <source>
        <dbReference type="RuleBase" id="RU000461"/>
    </source>
</evidence>
<proteinExistence type="inferred from homology"/>
<dbReference type="PROSITE" id="PS00086">
    <property type="entry name" value="CYTOCHROME_P450"/>
    <property type="match status" value="1"/>
</dbReference>
<dbReference type="PANTHER" id="PTHR46696">
    <property type="entry name" value="P450, PUTATIVE (EUROFUNG)-RELATED"/>
    <property type="match status" value="1"/>
</dbReference>
<dbReference type="InterPro" id="IPR036396">
    <property type="entry name" value="Cyt_P450_sf"/>
</dbReference>
<dbReference type="Pfam" id="PF00067">
    <property type="entry name" value="p450"/>
    <property type="match status" value="1"/>
</dbReference>
<evidence type="ECO:0000313" key="10">
    <source>
        <dbReference type="EMBL" id="MFC4832766.1"/>
    </source>
</evidence>
<comment type="cofactor">
    <cofactor evidence="1">
        <name>heme</name>
        <dbReference type="ChEBI" id="CHEBI:30413"/>
    </cofactor>
</comment>
<evidence type="ECO:0000256" key="6">
    <source>
        <dbReference type="ARBA" id="ARBA00023004"/>
    </source>
</evidence>
<dbReference type="Gene3D" id="1.10.630.10">
    <property type="entry name" value="Cytochrome P450"/>
    <property type="match status" value="1"/>
</dbReference>
<feature type="region of interest" description="Disordered" evidence="9">
    <location>
        <begin position="85"/>
        <end position="117"/>
    </location>
</feature>
<dbReference type="InterPro" id="IPR017972">
    <property type="entry name" value="Cyt_P450_CS"/>
</dbReference>
<organism evidence="10 11">
    <name type="scientific">Actinomycetospora chibensis</name>
    <dbReference type="NCBI Taxonomy" id="663606"/>
    <lineage>
        <taxon>Bacteria</taxon>
        <taxon>Bacillati</taxon>
        <taxon>Actinomycetota</taxon>
        <taxon>Actinomycetes</taxon>
        <taxon>Pseudonocardiales</taxon>
        <taxon>Pseudonocardiaceae</taxon>
        <taxon>Actinomycetospora</taxon>
    </lineage>
</organism>
<evidence type="ECO:0000256" key="4">
    <source>
        <dbReference type="ARBA" id="ARBA00022723"/>
    </source>
</evidence>
<dbReference type="PANTHER" id="PTHR46696:SF5">
    <property type="entry name" value="CYTOCHROME P450 BJ-1"/>
    <property type="match status" value="1"/>
</dbReference>
<feature type="compositionally biased region" description="Basic and acidic residues" evidence="9">
    <location>
        <begin position="85"/>
        <end position="96"/>
    </location>
</feature>
<feature type="region of interest" description="Disordered" evidence="9">
    <location>
        <begin position="1"/>
        <end position="24"/>
    </location>
</feature>
<keyword evidence="7 8" id="KW-0503">Monooxygenase</keyword>
<evidence type="ECO:0000256" key="3">
    <source>
        <dbReference type="ARBA" id="ARBA00022617"/>
    </source>
</evidence>
<dbReference type="InterPro" id="IPR002397">
    <property type="entry name" value="Cyt_P450_B"/>
</dbReference>
<keyword evidence="5 8" id="KW-0560">Oxidoreductase</keyword>
<reference evidence="11" key="1">
    <citation type="journal article" date="2019" name="Int. J. Syst. Evol. Microbiol.">
        <title>The Global Catalogue of Microorganisms (GCM) 10K type strain sequencing project: providing services to taxonomists for standard genome sequencing and annotation.</title>
        <authorList>
            <consortium name="The Broad Institute Genomics Platform"/>
            <consortium name="The Broad Institute Genome Sequencing Center for Infectious Disease"/>
            <person name="Wu L."/>
            <person name="Ma J."/>
        </authorList>
    </citation>
    <scope>NUCLEOTIDE SEQUENCE [LARGE SCALE GENOMIC DNA]</scope>
    <source>
        <strain evidence="11">CCUG 50347</strain>
    </source>
</reference>
<gene>
    <name evidence="10" type="ORF">ACFPEL_10115</name>
</gene>
<evidence type="ECO:0000256" key="1">
    <source>
        <dbReference type="ARBA" id="ARBA00001971"/>
    </source>
</evidence>
<keyword evidence="3 8" id="KW-0349">Heme</keyword>
<protein>
    <submittedName>
        <fullName evidence="10">Cytochrome P450</fullName>
    </submittedName>
</protein>
<dbReference type="SUPFAM" id="SSF48264">
    <property type="entry name" value="Cytochrome P450"/>
    <property type="match status" value="1"/>
</dbReference>
<sequence>MTSASTHEPSTHEPTTITTSTVHDDDAALPQLPFAREGVLRISPLYERLRAAGPVTRVRTPAGDIVWLVSRYEEARTLFADRRLGRSHPKPEEAARVSDAGVMAGPSGDHEHEDADHTSMRRLLTPAFSAKRMRRLHDRVAELAEGLVDGLVAAHDGGSDPVDLHAGFSVPLPIFVICELLGVPVEDRVYFKGLSERMATLTGDDPAVARAEFERYTAQLAEAKRAEPGEDVISDLVAAQAHDPRLTDARLAELTVGLLFAGHETTVNRLSLGVVLLLVNPEVRDRLVADPDGSVDAVVEEVLRLAEPGGMGLLRYAHEDVTVGEGDEEVTIATGDGVVIVTSAANRDESAFDAAGAFDPDRSPNPHLSFGHGPHFCIGASLARTELRVGLATIFNRLPQLRLAVEPDALTLHTERLTGGLDELPVTW</sequence>
<comment type="caution">
    <text evidence="10">The sequence shown here is derived from an EMBL/GenBank/DDBJ whole genome shotgun (WGS) entry which is preliminary data.</text>
</comment>
<dbReference type="InterPro" id="IPR001128">
    <property type="entry name" value="Cyt_P450"/>
</dbReference>
<keyword evidence="6 8" id="KW-0408">Iron</keyword>
<dbReference type="PRINTS" id="PR00359">
    <property type="entry name" value="BP450"/>
</dbReference>
<evidence type="ECO:0000256" key="5">
    <source>
        <dbReference type="ARBA" id="ARBA00023002"/>
    </source>
</evidence>
<keyword evidence="11" id="KW-1185">Reference proteome</keyword>
<evidence type="ECO:0000256" key="9">
    <source>
        <dbReference type="SAM" id="MobiDB-lite"/>
    </source>
</evidence>
<accession>A0ABV9REZ9</accession>
<evidence type="ECO:0000313" key="11">
    <source>
        <dbReference type="Proteomes" id="UP001595909"/>
    </source>
</evidence>
<dbReference type="CDD" id="cd11031">
    <property type="entry name" value="Cyp158A-like"/>
    <property type="match status" value="1"/>
</dbReference>
<feature type="compositionally biased region" description="Low complexity" evidence="9">
    <location>
        <begin position="1"/>
        <end position="21"/>
    </location>
</feature>
<feature type="compositionally biased region" description="Basic and acidic residues" evidence="9">
    <location>
        <begin position="108"/>
        <end position="117"/>
    </location>
</feature>
<dbReference type="RefSeq" id="WP_337994140.1">
    <property type="nucleotide sequence ID" value="NZ_BAABHN010000020.1"/>
</dbReference>
<keyword evidence="4 8" id="KW-0479">Metal-binding</keyword>
<comment type="similarity">
    <text evidence="2 8">Belongs to the cytochrome P450 family.</text>
</comment>
<evidence type="ECO:0000256" key="7">
    <source>
        <dbReference type="ARBA" id="ARBA00023033"/>
    </source>
</evidence>